<reference evidence="5" key="1">
    <citation type="submission" date="2021-01" db="EMBL/GenBank/DDBJ databases">
        <authorList>
            <person name="Corre E."/>
            <person name="Pelletier E."/>
            <person name="Niang G."/>
            <person name="Scheremetjew M."/>
            <person name="Finn R."/>
            <person name="Kale V."/>
            <person name="Holt S."/>
            <person name="Cochrane G."/>
            <person name="Meng A."/>
            <person name="Brown T."/>
            <person name="Cohen L."/>
        </authorList>
    </citation>
    <scope>NUCLEOTIDE SEQUENCE</scope>
    <source>
        <strain evidence="5">CCMP127</strain>
    </source>
</reference>
<dbReference type="InterPro" id="IPR010994">
    <property type="entry name" value="RuvA_2-like"/>
</dbReference>
<dbReference type="GO" id="GO:0003735">
    <property type="term" value="F:structural constituent of ribosome"/>
    <property type="evidence" value="ECO:0007669"/>
    <property type="project" value="TreeGrafter"/>
</dbReference>
<dbReference type="GO" id="GO:0003677">
    <property type="term" value="F:DNA binding"/>
    <property type="evidence" value="ECO:0007669"/>
    <property type="project" value="InterPro"/>
</dbReference>
<evidence type="ECO:0000313" key="5">
    <source>
        <dbReference type="EMBL" id="CAE0411519.1"/>
    </source>
</evidence>
<dbReference type="InterPro" id="IPR012337">
    <property type="entry name" value="RNaseH-like_sf"/>
</dbReference>
<gene>
    <name evidence="5" type="ORF">ACOF00016_LOCUS8848</name>
</gene>
<dbReference type="SMART" id="SM00278">
    <property type="entry name" value="HhH1"/>
    <property type="match status" value="2"/>
</dbReference>
<dbReference type="InterPro" id="IPR003029">
    <property type="entry name" value="S1_domain"/>
</dbReference>
<keyword evidence="1" id="KW-0227">DNA damage</keyword>
<dbReference type="InterPro" id="IPR003583">
    <property type="entry name" value="Hlx-hairpin-Hlx_DNA-bd_motif"/>
</dbReference>
<dbReference type="EMBL" id="HBIM01010589">
    <property type="protein sequence ID" value="CAE0411519.1"/>
    <property type="molecule type" value="Transcribed_RNA"/>
</dbReference>
<dbReference type="Gene3D" id="1.10.3500.10">
    <property type="entry name" value="Tex N-terminal region-like"/>
    <property type="match status" value="1"/>
</dbReference>
<dbReference type="Gene3D" id="1.10.10.650">
    <property type="entry name" value="RuvA domain 2-like"/>
    <property type="match status" value="1"/>
</dbReference>
<dbReference type="Pfam" id="PF22706">
    <property type="entry name" value="Tex_central_region"/>
    <property type="match status" value="1"/>
</dbReference>
<sequence length="803" mass="88809">MRRTLTLLSSMLSAKTEQIGWAKLSAAWSKQLSLPPTVTPPTIAGAVERTLPLLIDAGSVPFVCRYRADVIAPLQVTQIHQLAEWLNKHQSLEATREKLLQHDSIARDRDLLFRVETSYSKAELEDLYAPFKPPSKGSLEDRIRKEHPSLIDNVDVFFYQGKGKPESLRPKEAAVTLLANRIASHPAVMDALLDTVARYCRIKVEQAKDEKSKYGNYYELDRPLYQLRDHQVLAIRRGSDQKALKLNFPVDGDRAESTIQWALRDKSSRHAMWKDAIHDAWTRLLRKRLTTRVWRDKLAEAQERSVSVFCDNLRKALLAPPPNDHRPLLSLDPGFRAGIKCALLDSDGTVHGGDAGLSTVNFIPNKENGKAQLITLLQKLKELDSSSSSSLVIVGNGHGTQEAQTLVREAAEAAGMDIEIKLVDEAGASVWSVEPSAAREFPDQPPASVAAVSIGRRYQNALAELVKIPPRSLGLGMYQHDVAEKELDVKLHLTSVDAVAEVGVDVNVGSLEIISKVPGLTPKLAERIMKERPLDSRQALLKVPGLGPKTFENCAAFLRVDRGPEPLDRTLCHPESYDLARHLLKKMKWNLEDRASLGKLPNRKERPVVWKEIAEEAAGKFDVSKERVLTVIDHLATSILNPDPRLRDDAAHSDASTLSQDAISSCETLPAELVTCDALRKACPVRDIKAVVRNVLDFGMFVDFGGDSDGLVHSSKLGTKRLNEFMVGQSVAIDILGVSSTNRVSLSLAGLDHPAESLDDMEKRAAPPKKSNPRGKRAYSTKICNDEPAKKPKRGNSNKKQEL</sequence>
<dbReference type="InterPro" id="IPR050437">
    <property type="entry name" value="Ribos_protein_bS1-like"/>
</dbReference>
<dbReference type="Gene3D" id="3.30.420.140">
    <property type="entry name" value="YqgF/RNase H-like domain"/>
    <property type="match status" value="1"/>
</dbReference>
<dbReference type="AlphaFoldDB" id="A0A7S3L4K4"/>
<dbReference type="GO" id="GO:0006281">
    <property type="term" value="P:DNA repair"/>
    <property type="evidence" value="ECO:0007669"/>
    <property type="project" value="UniProtKB-KW"/>
</dbReference>
<dbReference type="PROSITE" id="PS50126">
    <property type="entry name" value="S1"/>
    <property type="match status" value="1"/>
</dbReference>
<dbReference type="GO" id="GO:0003729">
    <property type="term" value="F:mRNA binding"/>
    <property type="evidence" value="ECO:0007669"/>
    <property type="project" value="TreeGrafter"/>
</dbReference>
<dbReference type="PANTHER" id="PTHR10724">
    <property type="entry name" value="30S RIBOSOMAL PROTEIN S1"/>
    <property type="match status" value="1"/>
</dbReference>
<dbReference type="SUPFAM" id="SSF50249">
    <property type="entry name" value="Nucleic acid-binding proteins"/>
    <property type="match status" value="1"/>
</dbReference>
<dbReference type="InterPro" id="IPR032639">
    <property type="entry name" value="Tex_YqgF"/>
</dbReference>
<evidence type="ECO:0000256" key="2">
    <source>
        <dbReference type="ARBA" id="ARBA00023204"/>
    </source>
</evidence>
<organism evidence="5">
    <name type="scientific">Amphora coffeiformis</name>
    <dbReference type="NCBI Taxonomy" id="265554"/>
    <lineage>
        <taxon>Eukaryota</taxon>
        <taxon>Sar</taxon>
        <taxon>Stramenopiles</taxon>
        <taxon>Ochrophyta</taxon>
        <taxon>Bacillariophyta</taxon>
        <taxon>Bacillariophyceae</taxon>
        <taxon>Bacillariophycidae</taxon>
        <taxon>Thalassiophysales</taxon>
        <taxon>Catenulaceae</taxon>
        <taxon>Amphora</taxon>
    </lineage>
</organism>
<dbReference type="SUPFAM" id="SSF47781">
    <property type="entry name" value="RuvA domain 2-like"/>
    <property type="match status" value="2"/>
</dbReference>
<proteinExistence type="predicted"/>
<dbReference type="InterPro" id="IPR055179">
    <property type="entry name" value="Tex-like_central_region"/>
</dbReference>
<feature type="region of interest" description="Disordered" evidence="3">
    <location>
        <begin position="756"/>
        <end position="803"/>
    </location>
</feature>
<dbReference type="Gene3D" id="2.40.50.140">
    <property type="entry name" value="Nucleic acid-binding proteins"/>
    <property type="match status" value="1"/>
</dbReference>
<dbReference type="InterPro" id="IPR037027">
    <property type="entry name" value="YqgF/RNaseH-like_dom_sf"/>
</dbReference>
<dbReference type="SMART" id="SM00316">
    <property type="entry name" value="S1"/>
    <property type="match status" value="1"/>
</dbReference>
<evidence type="ECO:0000256" key="3">
    <source>
        <dbReference type="SAM" id="MobiDB-lite"/>
    </source>
</evidence>
<dbReference type="InterPro" id="IPR023323">
    <property type="entry name" value="Tex-like_dom_sf"/>
</dbReference>
<dbReference type="InterPro" id="IPR006641">
    <property type="entry name" value="YqgF/RNaseH-like_dom"/>
</dbReference>
<protein>
    <recommendedName>
        <fullName evidence="4">S1 motif domain-containing protein</fullName>
    </recommendedName>
</protein>
<dbReference type="PANTHER" id="PTHR10724:SF10">
    <property type="entry name" value="S1 RNA-BINDING DOMAIN-CONTAINING PROTEIN 1"/>
    <property type="match status" value="1"/>
</dbReference>
<keyword evidence="2" id="KW-0234">DNA repair</keyword>
<dbReference type="Pfam" id="PF17674">
    <property type="entry name" value="HHH_9"/>
    <property type="match status" value="1"/>
</dbReference>
<feature type="compositionally biased region" description="Basic and acidic residues" evidence="3">
    <location>
        <begin position="756"/>
        <end position="765"/>
    </location>
</feature>
<evidence type="ECO:0000259" key="4">
    <source>
        <dbReference type="PROSITE" id="PS50126"/>
    </source>
</evidence>
<dbReference type="InterPro" id="IPR023319">
    <property type="entry name" value="Tex-like_HTH_dom_sf"/>
</dbReference>
<accession>A0A7S3L4K4</accession>
<name>A0A7S3L4K4_9STRA</name>
<evidence type="ECO:0000256" key="1">
    <source>
        <dbReference type="ARBA" id="ARBA00022763"/>
    </source>
</evidence>
<dbReference type="InterPro" id="IPR041692">
    <property type="entry name" value="HHH_9"/>
</dbReference>
<dbReference type="InterPro" id="IPR012340">
    <property type="entry name" value="NA-bd_OB-fold"/>
</dbReference>
<dbReference type="Pfam" id="PF00575">
    <property type="entry name" value="S1"/>
    <property type="match status" value="1"/>
</dbReference>
<dbReference type="Gene3D" id="1.10.150.310">
    <property type="entry name" value="Tex RuvX-like domain-like"/>
    <property type="match status" value="1"/>
</dbReference>
<dbReference type="SMART" id="SM00732">
    <property type="entry name" value="YqgFc"/>
    <property type="match status" value="1"/>
</dbReference>
<dbReference type="Pfam" id="PF12836">
    <property type="entry name" value="HHH_3"/>
    <property type="match status" value="1"/>
</dbReference>
<dbReference type="SUPFAM" id="SSF53098">
    <property type="entry name" value="Ribonuclease H-like"/>
    <property type="match status" value="1"/>
</dbReference>
<dbReference type="SUPFAM" id="SSF158832">
    <property type="entry name" value="Tex N-terminal region-like"/>
    <property type="match status" value="1"/>
</dbReference>
<feature type="domain" description="S1 motif" evidence="4">
    <location>
        <begin position="685"/>
        <end position="749"/>
    </location>
</feature>
<dbReference type="Pfam" id="PF16921">
    <property type="entry name" value="Tex_YqgF"/>
    <property type="match status" value="1"/>
</dbReference>
<dbReference type="GO" id="GO:0006412">
    <property type="term" value="P:translation"/>
    <property type="evidence" value="ECO:0007669"/>
    <property type="project" value="TreeGrafter"/>
</dbReference>